<gene>
    <name evidence="2" type="ORF">CHH61_17305</name>
</gene>
<evidence type="ECO:0000313" key="2">
    <source>
        <dbReference type="EMBL" id="PAF24711.1"/>
    </source>
</evidence>
<evidence type="ECO:0000256" key="1">
    <source>
        <dbReference type="SAM" id="Phobius"/>
    </source>
</evidence>
<dbReference type="EMBL" id="NPBS01000096">
    <property type="protein sequence ID" value="PAF24711.1"/>
    <property type="molecule type" value="Genomic_DNA"/>
</dbReference>
<dbReference type="AlphaFoldDB" id="A0A268RZ36"/>
<keyword evidence="1" id="KW-0472">Membrane</keyword>
<protein>
    <submittedName>
        <fullName evidence="2">Uncharacterized protein</fullName>
    </submittedName>
</protein>
<reference evidence="2 3" key="1">
    <citation type="submission" date="2017-07" db="EMBL/GenBank/DDBJ databases">
        <title>Isolation and whole genome analysis of endospore-forming bacteria from heroin.</title>
        <authorList>
            <person name="Kalinowski J."/>
            <person name="Ahrens B."/>
            <person name="Al-Dilaimi A."/>
            <person name="Winkler A."/>
            <person name="Wibberg D."/>
            <person name="Schleenbecker U."/>
            <person name="Ruckert C."/>
            <person name="Wolfel R."/>
            <person name="Grass G."/>
        </authorList>
    </citation>
    <scope>NUCLEOTIDE SEQUENCE [LARGE SCALE GENOMIC DNA]</scope>
    <source>
        <strain evidence="2 3">7523-2</strain>
    </source>
</reference>
<proteinExistence type="predicted"/>
<accession>A0A268RZ36</accession>
<dbReference type="Proteomes" id="UP000216133">
    <property type="component" value="Unassembled WGS sequence"/>
</dbReference>
<sequence>MRRVFIIAMIVVLVLLLISTFTGIGEEIRHPVTQYAVLISGFGYAILFVIMKRKKDTIG</sequence>
<keyword evidence="1" id="KW-0812">Transmembrane</keyword>
<comment type="caution">
    <text evidence="2">The sequence shown here is derived from an EMBL/GenBank/DDBJ whole genome shotgun (WGS) entry which is preliminary data.</text>
</comment>
<evidence type="ECO:0000313" key="3">
    <source>
        <dbReference type="Proteomes" id="UP000216133"/>
    </source>
</evidence>
<feature type="transmembrane region" description="Helical" evidence="1">
    <location>
        <begin position="35"/>
        <end position="51"/>
    </location>
</feature>
<keyword evidence="1" id="KW-1133">Transmembrane helix</keyword>
<organism evidence="2 3">
    <name type="scientific">Shouchella clausii</name>
    <name type="common">Alkalihalobacillus clausii</name>
    <dbReference type="NCBI Taxonomy" id="79880"/>
    <lineage>
        <taxon>Bacteria</taxon>
        <taxon>Bacillati</taxon>
        <taxon>Bacillota</taxon>
        <taxon>Bacilli</taxon>
        <taxon>Bacillales</taxon>
        <taxon>Bacillaceae</taxon>
        <taxon>Shouchella</taxon>
    </lineage>
</organism>
<name>A0A268RZ36_SHOCL</name>